<feature type="transmembrane region" description="Helical" evidence="2">
    <location>
        <begin position="95"/>
        <end position="121"/>
    </location>
</feature>
<protein>
    <submittedName>
        <fullName evidence="3">Uncharacterized protein</fullName>
    </submittedName>
</protein>
<organism evidence="3 4">
    <name type="scientific">Pseudomonas farsensis</name>
    <dbReference type="NCBI Taxonomy" id="2745492"/>
    <lineage>
        <taxon>Bacteria</taxon>
        <taxon>Pseudomonadati</taxon>
        <taxon>Pseudomonadota</taxon>
        <taxon>Gammaproteobacteria</taxon>
        <taxon>Pseudomonadales</taxon>
        <taxon>Pseudomonadaceae</taxon>
        <taxon>Pseudomonas</taxon>
    </lineage>
</organism>
<sequence length="170" mass="18958">MYKQSKQKYLREFQRLHNRRPTDAELSIHVSCAEIPALDDYRDKATQVMAEVLAQAAQEKQEELEKHFKKQLWDFIDRHEPETLIERGWRGFKGLVYGGAGGVLGNLFTTVLVLLILFGAASSATQDEFTKRAKENLVSGLAKVMGVAVDISAKDEQQPSPAAGAVDQPN</sequence>
<evidence type="ECO:0000313" key="4">
    <source>
        <dbReference type="Proteomes" id="UP001380290"/>
    </source>
</evidence>
<proteinExistence type="predicted"/>
<keyword evidence="2" id="KW-0812">Transmembrane</keyword>
<evidence type="ECO:0000313" key="3">
    <source>
        <dbReference type="EMBL" id="MEJ5862370.1"/>
    </source>
</evidence>
<evidence type="ECO:0000256" key="1">
    <source>
        <dbReference type="SAM" id="Coils"/>
    </source>
</evidence>
<keyword evidence="4" id="KW-1185">Reference proteome</keyword>
<dbReference type="RefSeq" id="WP_339598354.1">
    <property type="nucleotide sequence ID" value="NZ_JBBHLC010000006.1"/>
</dbReference>
<keyword evidence="2" id="KW-1133">Transmembrane helix</keyword>
<comment type="caution">
    <text evidence="3">The sequence shown here is derived from an EMBL/GenBank/DDBJ whole genome shotgun (WGS) entry which is preliminary data.</text>
</comment>
<dbReference type="EMBL" id="JBBHLC010000006">
    <property type="protein sequence ID" value="MEJ5862370.1"/>
    <property type="molecule type" value="Genomic_DNA"/>
</dbReference>
<accession>A0ABU8QNY9</accession>
<name>A0ABU8QNY9_9PSED</name>
<gene>
    <name evidence="3" type="ORF">V7S98_03935</name>
</gene>
<feature type="coiled-coil region" evidence="1">
    <location>
        <begin position="42"/>
        <end position="70"/>
    </location>
</feature>
<dbReference type="Proteomes" id="UP001380290">
    <property type="component" value="Unassembled WGS sequence"/>
</dbReference>
<keyword evidence="2" id="KW-0472">Membrane</keyword>
<keyword evidence="1" id="KW-0175">Coiled coil</keyword>
<reference evidence="3 4" key="1">
    <citation type="submission" date="2024-02" db="EMBL/GenBank/DDBJ databases">
        <title>Identification of pathogenicity and growth-promoting function of Pseudomonas putida variant.</title>
        <authorList>
            <person name="Sun J."/>
        </authorList>
    </citation>
    <scope>NUCLEOTIDE SEQUENCE [LARGE SCALE GENOMIC DNA]</scope>
    <source>
        <strain evidence="3 4">A03</strain>
    </source>
</reference>
<evidence type="ECO:0000256" key="2">
    <source>
        <dbReference type="SAM" id="Phobius"/>
    </source>
</evidence>